<name>Q2HGS6_CHAGB</name>
<feature type="compositionally biased region" description="Basic and acidic residues" evidence="1">
    <location>
        <begin position="41"/>
        <end position="54"/>
    </location>
</feature>
<reference evidence="3" key="1">
    <citation type="journal article" date="2015" name="Genome Announc.">
        <title>Draft genome sequence of the cellulolytic fungus Chaetomium globosum.</title>
        <authorList>
            <person name="Cuomo C.A."/>
            <person name="Untereiner W.A."/>
            <person name="Ma L.-J."/>
            <person name="Grabherr M."/>
            <person name="Birren B.W."/>
        </authorList>
    </citation>
    <scope>NUCLEOTIDE SEQUENCE [LARGE SCALE GENOMIC DNA]</scope>
    <source>
        <strain evidence="3">ATCC 6205 / CBS 148.51 / DSM 1962 / NBRC 6347 / NRRL 1970</strain>
    </source>
</reference>
<dbReference type="InParanoid" id="Q2HGS6"/>
<gene>
    <name evidence="2" type="ORF">CHGG_00578</name>
</gene>
<evidence type="ECO:0000313" key="3">
    <source>
        <dbReference type="Proteomes" id="UP000001056"/>
    </source>
</evidence>
<dbReference type="VEuPathDB" id="FungiDB:CHGG_00578"/>
<feature type="region of interest" description="Disordered" evidence="1">
    <location>
        <begin position="41"/>
        <end position="76"/>
    </location>
</feature>
<organism evidence="2 3">
    <name type="scientific">Chaetomium globosum (strain ATCC 6205 / CBS 148.51 / DSM 1962 / NBRC 6347 / NRRL 1970)</name>
    <name type="common">Soil fungus</name>
    <dbReference type="NCBI Taxonomy" id="306901"/>
    <lineage>
        <taxon>Eukaryota</taxon>
        <taxon>Fungi</taxon>
        <taxon>Dikarya</taxon>
        <taxon>Ascomycota</taxon>
        <taxon>Pezizomycotina</taxon>
        <taxon>Sordariomycetes</taxon>
        <taxon>Sordariomycetidae</taxon>
        <taxon>Sordariales</taxon>
        <taxon>Chaetomiaceae</taxon>
        <taxon>Chaetomium</taxon>
    </lineage>
</organism>
<dbReference type="EMBL" id="CH408029">
    <property type="protein sequence ID" value="EAQ92343.1"/>
    <property type="molecule type" value="Genomic_DNA"/>
</dbReference>
<sequence>MSLRAAPGRRISRLEGPFIHQCGRDRASADALPDILARPRTHDAQETEPGEQKGEPNPPLVSARGRTTTHGAGFGGRAAKQSCCTPAFHHHHHPCPATHLQSGLRCMEGFLGRGFQGSRYWGGGGGEGLGHAAQHARRAAVDQISYPSEIALT</sequence>
<dbReference type="RefSeq" id="XP_001219799.1">
    <property type="nucleotide sequence ID" value="XM_001219798.1"/>
</dbReference>
<dbReference type="AlphaFoldDB" id="Q2HGS6"/>
<evidence type="ECO:0000313" key="2">
    <source>
        <dbReference type="EMBL" id="EAQ92343.1"/>
    </source>
</evidence>
<proteinExistence type="predicted"/>
<protein>
    <submittedName>
        <fullName evidence="2">Uncharacterized protein</fullName>
    </submittedName>
</protein>
<evidence type="ECO:0000256" key="1">
    <source>
        <dbReference type="SAM" id="MobiDB-lite"/>
    </source>
</evidence>
<dbReference type="Proteomes" id="UP000001056">
    <property type="component" value="Unassembled WGS sequence"/>
</dbReference>
<dbReference type="OrthoDB" id="270417at2759"/>
<keyword evidence="3" id="KW-1185">Reference proteome</keyword>
<dbReference type="GeneID" id="4387308"/>
<dbReference type="HOGENOM" id="CLU_1713029_0_0_1"/>
<accession>Q2HGS6</accession>